<evidence type="ECO:0000256" key="7">
    <source>
        <dbReference type="ARBA" id="ARBA00023180"/>
    </source>
</evidence>
<comment type="caution">
    <text evidence="8">Lacks conserved residue(s) required for the propagation of feature annotation.</text>
</comment>
<dbReference type="InParanoid" id="C3YMA2"/>
<evidence type="ECO:0000256" key="1">
    <source>
        <dbReference type="ARBA" id="ARBA00004613"/>
    </source>
</evidence>
<keyword evidence="4" id="KW-0732">Signal</keyword>
<keyword evidence="3" id="KW-0053">Apoptosis</keyword>
<dbReference type="GO" id="GO:0005576">
    <property type="term" value="C:extracellular region"/>
    <property type="evidence" value="ECO:0007669"/>
    <property type="project" value="UniProtKB-SubCell"/>
</dbReference>
<feature type="domain" description="TNFR-Cys" evidence="9">
    <location>
        <begin position="41"/>
        <end position="85"/>
    </location>
</feature>
<accession>C3YMA2</accession>
<keyword evidence="7" id="KW-0325">Glycoprotein</keyword>
<evidence type="ECO:0000256" key="5">
    <source>
        <dbReference type="ARBA" id="ARBA00022737"/>
    </source>
</evidence>
<dbReference type="PANTHER" id="PTHR23097:SF181">
    <property type="entry name" value="CASPASE-8-LIKE"/>
    <property type="match status" value="1"/>
</dbReference>
<feature type="disulfide bond" evidence="8">
    <location>
        <begin position="42"/>
        <end position="57"/>
    </location>
</feature>
<evidence type="ECO:0000256" key="2">
    <source>
        <dbReference type="ARBA" id="ARBA00022525"/>
    </source>
</evidence>
<gene>
    <name evidence="10" type="ORF">BRAFLDRAFT_210269</name>
</gene>
<dbReference type="InterPro" id="IPR001368">
    <property type="entry name" value="TNFR/NGFR_Cys_rich_reg"/>
</dbReference>
<dbReference type="AlphaFoldDB" id="C3YMA2"/>
<evidence type="ECO:0000256" key="4">
    <source>
        <dbReference type="ARBA" id="ARBA00022729"/>
    </source>
</evidence>
<dbReference type="InterPro" id="IPR052459">
    <property type="entry name" value="TNFRSF_decoy_receptor"/>
</dbReference>
<feature type="repeat" description="TNFR-Cys" evidence="8">
    <location>
        <begin position="41"/>
        <end position="85"/>
    </location>
</feature>
<sequence>SLPKWRNKDPISEEYVYCDWCRPEEYMSRPCTGQNQTVCHPCPRGHYAEKYNHLSECHRCHQCNLMNNGHEHETIWCTAVQNRQCECDNGYFKPPKSPICLQHTKCPKGQGVIEKR</sequence>
<reference evidence="10" key="1">
    <citation type="journal article" date="2008" name="Nature">
        <title>The amphioxus genome and the evolution of the chordate karyotype.</title>
        <authorList>
            <consortium name="US DOE Joint Genome Institute (JGI-PGF)"/>
            <person name="Putnam N.H."/>
            <person name="Butts T."/>
            <person name="Ferrier D.E.K."/>
            <person name="Furlong R.F."/>
            <person name="Hellsten U."/>
            <person name="Kawashima T."/>
            <person name="Robinson-Rechavi M."/>
            <person name="Shoguchi E."/>
            <person name="Terry A."/>
            <person name="Yu J.-K."/>
            <person name="Benito-Gutierrez E.L."/>
            <person name="Dubchak I."/>
            <person name="Garcia-Fernandez J."/>
            <person name="Gibson-Brown J.J."/>
            <person name="Grigoriev I.V."/>
            <person name="Horton A.C."/>
            <person name="de Jong P.J."/>
            <person name="Jurka J."/>
            <person name="Kapitonov V.V."/>
            <person name="Kohara Y."/>
            <person name="Kuroki Y."/>
            <person name="Lindquist E."/>
            <person name="Lucas S."/>
            <person name="Osoegawa K."/>
            <person name="Pennacchio L.A."/>
            <person name="Salamov A.A."/>
            <person name="Satou Y."/>
            <person name="Sauka-Spengler T."/>
            <person name="Schmutz J."/>
            <person name="Shin-I T."/>
            <person name="Toyoda A."/>
            <person name="Bronner-Fraser M."/>
            <person name="Fujiyama A."/>
            <person name="Holland L.Z."/>
            <person name="Holland P.W.H."/>
            <person name="Satoh N."/>
            <person name="Rokhsar D.S."/>
        </authorList>
    </citation>
    <scope>NUCLEOTIDE SEQUENCE [LARGE SCALE GENOMIC DNA]</scope>
    <source>
        <strain evidence="10">S238N-H82</strain>
        <tissue evidence="10">Testes</tissue>
    </source>
</reference>
<evidence type="ECO:0000313" key="10">
    <source>
        <dbReference type="EMBL" id="EEN58696.1"/>
    </source>
</evidence>
<protein>
    <recommendedName>
        <fullName evidence="9">TNFR-Cys domain-containing protein</fullName>
    </recommendedName>
</protein>
<dbReference type="GO" id="GO:0006915">
    <property type="term" value="P:apoptotic process"/>
    <property type="evidence" value="ECO:0007669"/>
    <property type="project" value="UniProtKB-KW"/>
</dbReference>
<dbReference type="SUPFAM" id="SSF57586">
    <property type="entry name" value="TNF receptor-like"/>
    <property type="match status" value="2"/>
</dbReference>
<comment type="subcellular location">
    <subcellularLocation>
        <location evidence="1">Secreted</location>
    </subcellularLocation>
</comment>
<evidence type="ECO:0000256" key="6">
    <source>
        <dbReference type="ARBA" id="ARBA00023157"/>
    </source>
</evidence>
<evidence type="ECO:0000256" key="3">
    <source>
        <dbReference type="ARBA" id="ARBA00022703"/>
    </source>
</evidence>
<keyword evidence="6 8" id="KW-1015">Disulfide bond</keyword>
<dbReference type="PANTHER" id="PTHR23097">
    <property type="entry name" value="TUMOR NECROSIS FACTOR RECEPTOR SUPERFAMILY MEMBER"/>
    <property type="match status" value="1"/>
</dbReference>
<evidence type="ECO:0000256" key="8">
    <source>
        <dbReference type="PROSITE-ProRule" id="PRU00206"/>
    </source>
</evidence>
<dbReference type="EMBL" id="GG666529">
    <property type="protein sequence ID" value="EEN58696.1"/>
    <property type="molecule type" value="Genomic_DNA"/>
</dbReference>
<organism>
    <name type="scientific">Branchiostoma floridae</name>
    <name type="common">Florida lancelet</name>
    <name type="synonym">Amphioxus</name>
    <dbReference type="NCBI Taxonomy" id="7739"/>
    <lineage>
        <taxon>Eukaryota</taxon>
        <taxon>Metazoa</taxon>
        <taxon>Chordata</taxon>
        <taxon>Cephalochordata</taxon>
        <taxon>Leptocardii</taxon>
        <taxon>Amphioxiformes</taxon>
        <taxon>Branchiostomatidae</taxon>
        <taxon>Branchiostoma</taxon>
    </lineage>
</organism>
<proteinExistence type="predicted"/>
<evidence type="ECO:0000259" key="9">
    <source>
        <dbReference type="PROSITE" id="PS50050"/>
    </source>
</evidence>
<keyword evidence="2" id="KW-0964">Secreted</keyword>
<feature type="non-terminal residue" evidence="10">
    <location>
        <position position="1"/>
    </location>
</feature>
<dbReference type="Gene3D" id="2.10.50.10">
    <property type="entry name" value="Tumor Necrosis Factor Receptor, subunit A, domain 2"/>
    <property type="match status" value="2"/>
</dbReference>
<keyword evidence="5" id="KW-0677">Repeat</keyword>
<dbReference type="Pfam" id="PF00020">
    <property type="entry name" value="TNFR_c6"/>
    <property type="match status" value="1"/>
</dbReference>
<name>C3YMA2_BRAFL</name>
<dbReference type="PROSITE" id="PS50050">
    <property type="entry name" value="TNFR_NGFR_2"/>
    <property type="match status" value="1"/>
</dbReference>